<dbReference type="EMBL" id="HBKP01021350">
    <property type="protein sequence ID" value="CAE2234928.1"/>
    <property type="molecule type" value="Transcribed_RNA"/>
</dbReference>
<dbReference type="InterPro" id="IPR000535">
    <property type="entry name" value="MSP_dom"/>
</dbReference>
<dbReference type="PROSITE" id="PS50202">
    <property type="entry name" value="MSP"/>
    <property type="match status" value="1"/>
</dbReference>
<keyword evidence="6" id="KW-0175">Coiled coil</keyword>
<name>A0A7S4INR1_9EUKA</name>
<dbReference type="PANTHER" id="PTHR10809">
    <property type="entry name" value="VESICLE-ASSOCIATED MEMBRANE PROTEIN-ASSOCIATED PROTEIN"/>
    <property type="match status" value="1"/>
</dbReference>
<evidence type="ECO:0000256" key="4">
    <source>
        <dbReference type="ARBA" id="ARBA00022989"/>
    </source>
</evidence>
<dbReference type="GO" id="GO:0061817">
    <property type="term" value="P:endoplasmic reticulum-plasma membrane tethering"/>
    <property type="evidence" value="ECO:0007669"/>
    <property type="project" value="TreeGrafter"/>
</dbReference>
<protein>
    <recommendedName>
        <fullName evidence="8">MSP domain-containing protein</fullName>
    </recommendedName>
</protein>
<dbReference type="InterPro" id="IPR016763">
    <property type="entry name" value="VAP"/>
</dbReference>
<evidence type="ECO:0000313" key="9">
    <source>
        <dbReference type="EMBL" id="CAE2234928.1"/>
    </source>
</evidence>
<evidence type="ECO:0000256" key="5">
    <source>
        <dbReference type="ARBA" id="ARBA00023136"/>
    </source>
</evidence>
<keyword evidence="3 7" id="KW-0812">Transmembrane</keyword>
<evidence type="ECO:0000259" key="8">
    <source>
        <dbReference type="PROSITE" id="PS50202"/>
    </source>
</evidence>
<evidence type="ECO:0000256" key="1">
    <source>
        <dbReference type="ARBA" id="ARBA00004211"/>
    </source>
</evidence>
<gene>
    <name evidence="9" type="ORF">VSP0166_LOCUS14986</name>
</gene>
<dbReference type="GO" id="GO:0005886">
    <property type="term" value="C:plasma membrane"/>
    <property type="evidence" value="ECO:0007669"/>
    <property type="project" value="TreeGrafter"/>
</dbReference>
<dbReference type="Pfam" id="PF00635">
    <property type="entry name" value="Motile_Sperm"/>
    <property type="match status" value="1"/>
</dbReference>
<dbReference type="InterPro" id="IPR008962">
    <property type="entry name" value="PapD-like_sf"/>
</dbReference>
<comment type="similarity">
    <text evidence="2">Belongs to the VAMP-associated protein (VAP) (TC 9.B.17) family.</text>
</comment>
<evidence type="ECO:0000256" key="6">
    <source>
        <dbReference type="SAM" id="Coils"/>
    </source>
</evidence>
<organism evidence="9">
    <name type="scientific">Vannella robusta</name>
    <dbReference type="NCBI Taxonomy" id="1487602"/>
    <lineage>
        <taxon>Eukaryota</taxon>
        <taxon>Amoebozoa</taxon>
        <taxon>Discosea</taxon>
        <taxon>Flabellinia</taxon>
        <taxon>Vannellidae</taxon>
        <taxon>Vannella</taxon>
    </lineage>
</organism>
<dbReference type="AlphaFoldDB" id="A0A7S4INR1"/>
<feature type="coiled-coil region" evidence="6">
    <location>
        <begin position="190"/>
        <end position="238"/>
    </location>
</feature>
<evidence type="ECO:0000256" key="3">
    <source>
        <dbReference type="ARBA" id="ARBA00022692"/>
    </source>
</evidence>
<dbReference type="GO" id="GO:0005789">
    <property type="term" value="C:endoplasmic reticulum membrane"/>
    <property type="evidence" value="ECO:0007669"/>
    <property type="project" value="InterPro"/>
</dbReference>
<dbReference type="PANTHER" id="PTHR10809:SF6">
    <property type="entry name" value="AT11025P-RELATED"/>
    <property type="match status" value="1"/>
</dbReference>
<evidence type="ECO:0000256" key="2">
    <source>
        <dbReference type="ARBA" id="ARBA00008932"/>
    </source>
</evidence>
<dbReference type="SUPFAM" id="SSF49354">
    <property type="entry name" value="PapD-like"/>
    <property type="match status" value="1"/>
</dbReference>
<sequence length="278" mass="31563">MIVRGRKCHKHSVLPSSALQVGGASGEEPAIRDLFLGTEWHRNSIILFWRMTGGSSASSYLHIIPDALNFAPPLTTKRPQKLELHNITTEYITFKIRTTTPNRYAVKPNIGIIKPRETKIIPIFFNAMNTTEVPSKPDTFLILSMAIDINELNIDLKSLWSKKSERKQCSQKVKTTFNAISPTANEPDIVETIQRQNDHLSKQVAQVENENNNLQASVTNLKQQISDKDAKKEELARSLQRYQSTSQPITTKPRSHTKEILRLFVLFLLFLTIGYLLV</sequence>
<keyword evidence="5 7" id="KW-0472">Membrane</keyword>
<proteinExistence type="inferred from homology"/>
<evidence type="ECO:0000256" key="7">
    <source>
        <dbReference type="SAM" id="Phobius"/>
    </source>
</evidence>
<keyword evidence="4 7" id="KW-1133">Transmembrane helix</keyword>
<dbReference type="Gene3D" id="2.60.40.10">
    <property type="entry name" value="Immunoglobulins"/>
    <property type="match status" value="1"/>
</dbReference>
<dbReference type="InterPro" id="IPR013783">
    <property type="entry name" value="Ig-like_fold"/>
</dbReference>
<reference evidence="9" key="1">
    <citation type="submission" date="2021-01" db="EMBL/GenBank/DDBJ databases">
        <authorList>
            <person name="Corre E."/>
            <person name="Pelletier E."/>
            <person name="Niang G."/>
            <person name="Scheremetjew M."/>
            <person name="Finn R."/>
            <person name="Kale V."/>
            <person name="Holt S."/>
            <person name="Cochrane G."/>
            <person name="Meng A."/>
            <person name="Brown T."/>
            <person name="Cohen L."/>
        </authorList>
    </citation>
    <scope>NUCLEOTIDE SEQUENCE</scope>
    <source>
        <strain evidence="9">DIVA3 518/3/11/1/6</strain>
    </source>
</reference>
<feature type="domain" description="MSP" evidence="8">
    <location>
        <begin position="60"/>
        <end position="178"/>
    </location>
</feature>
<dbReference type="GO" id="GO:0090158">
    <property type="term" value="P:endoplasmic reticulum membrane organization"/>
    <property type="evidence" value="ECO:0007669"/>
    <property type="project" value="TreeGrafter"/>
</dbReference>
<comment type="subcellular location">
    <subcellularLocation>
        <location evidence="1">Membrane</location>
        <topology evidence="1">Single-pass type IV membrane protein</topology>
    </subcellularLocation>
</comment>
<accession>A0A7S4INR1</accession>
<feature type="transmembrane region" description="Helical" evidence="7">
    <location>
        <begin position="260"/>
        <end position="277"/>
    </location>
</feature>